<keyword evidence="3" id="KW-1185">Reference proteome</keyword>
<protein>
    <submittedName>
        <fullName evidence="2">Uncharacterized protein</fullName>
    </submittedName>
</protein>
<feature type="non-terminal residue" evidence="2">
    <location>
        <position position="21"/>
    </location>
</feature>
<evidence type="ECO:0000313" key="3">
    <source>
        <dbReference type="Proteomes" id="UP000265520"/>
    </source>
</evidence>
<feature type="compositionally biased region" description="Polar residues" evidence="1">
    <location>
        <begin position="7"/>
        <end position="21"/>
    </location>
</feature>
<evidence type="ECO:0000256" key="1">
    <source>
        <dbReference type="SAM" id="MobiDB-lite"/>
    </source>
</evidence>
<dbReference type="Proteomes" id="UP000265520">
    <property type="component" value="Unassembled WGS sequence"/>
</dbReference>
<comment type="caution">
    <text evidence="2">The sequence shown here is derived from an EMBL/GenBank/DDBJ whole genome shotgun (WGS) entry which is preliminary data.</text>
</comment>
<reference evidence="2 3" key="1">
    <citation type="journal article" date="2018" name="Front. Plant Sci.">
        <title>Red Clover (Trifolium pratense) and Zigzag Clover (T. medium) - A Picture of Genomic Similarities and Differences.</title>
        <authorList>
            <person name="Dluhosova J."/>
            <person name="Istvanek J."/>
            <person name="Nedelnik J."/>
            <person name="Repkova J."/>
        </authorList>
    </citation>
    <scope>NUCLEOTIDE SEQUENCE [LARGE SCALE GENOMIC DNA]</scope>
    <source>
        <strain evidence="3">cv. 10/8</strain>
        <tissue evidence="2">Leaf</tissue>
    </source>
</reference>
<feature type="region of interest" description="Disordered" evidence="1">
    <location>
        <begin position="1"/>
        <end position="21"/>
    </location>
</feature>
<name>A0A392W7D3_9FABA</name>
<dbReference type="AlphaFoldDB" id="A0A392W7D3"/>
<proteinExistence type="predicted"/>
<evidence type="ECO:0000313" key="2">
    <source>
        <dbReference type="EMBL" id="MCI96206.1"/>
    </source>
</evidence>
<organism evidence="2 3">
    <name type="scientific">Trifolium medium</name>
    <dbReference type="NCBI Taxonomy" id="97028"/>
    <lineage>
        <taxon>Eukaryota</taxon>
        <taxon>Viridiplantae</taxon>
        <taxon>Streptophyta</taxon>
        <taxon>Embryophyta</taxon>
        <taxon>Tracheophyta</taxon>
        <taxon>Spermatophyta</taxon>
        <taxon>Magnoliopsida</taxon>
        <taxon>eudicotyledons</taxon>
        <taxon>Gunneridae</taxon>
        <taxon>Pentapetalae</taxon>
        <taxon>rosids</taxon>
        <taxon>fabids</taxon>
        <taxon>Fabales</taxon>
        <taxon>Fabaceae</taxon>
        <taxon>Papilionoideae</taxon>
        <taxon>50 kb inversion clade</taxon>
        <taxon>NPAAA clade</taxon>
        <taxon>Hologalegina</taxon>
        <taxon>IRL clade</taxon>
        <taxon>Trifolieae</taxon>
        <taxon>Trifolium</taxon>
    </lineage>
</organism>
<accession>A0A392W7D3</accession>
<sequence length="21" mass="2080">MVLLATGATSSDISRLATSGE</sequence>
<dbReference type="EMBL" id="LXQA011408278">
    <property type="protein sequence ID" value="MCI96206.1"/>
    <property type="molecule type" value="Genomic_DNA"/>
</dbReference>